<name>A0A1U9Z4E2_9HYPH</name>
<dbReference type="STRING" id="1122214.Mame_03275"/>
<dbReference type="Pfam" id="PF12848">
    <property type="entry name" value="ABC_tran_Xtn"/>
    <property type="match status" value="1"/>
</dbReference>
<sequence>MISISDLTVRVAGRLLIENASVSIPDGMKAGLVGRNGAGKSTLFRVLTGALAPETGTVSLPKRARIGQVAQEAPGTEDPLIDIVLAADKERAALLAEAETAKDPDRIAEIHTRLADIDAHSAEARAASILSGLGFDEAAQKRPASSFSGGWRMRVALAAVLFSEPDLLLLDEPTNYLDLEGTLWLEDYIRRYPYSVIIISHDRDLLNTAANAIVHLDQKKLTFYRGSYDQFARQKAAQDELQMKAHAKNEAQRKHLQSFIDRFKAKASKARQAQSRVKALERMGTVSAVIEDHVQGFSFPAPEKIPASPIVAIEDGAVGYAPGKPILTGLNLRLDNDDRIALLGANGNGKSTFAKFISGRLKPESGTLKLAPGLLTGFFAQHQIDDLVPDESAIAHVRKLMPAAPEPKVRARVAQMGLATEKMDTPARDLSGGEKARLLMGLAAFHAPNLLILDEPTNHLDIDSRNALIQALNDYPGAVILISHDRHLIEATVDRLWLVHDGTVKNYDGDLEDYRELIISGGKPKATKMPVEDTRSKAEQRRSAADRRASMAPLKKQIDQAEKKTAKIEAIIARLDADLANPKLYTQSPEKAKVMIQARANAAAELSKIEEEWLALSAKYEAGMAD</sequence>
<dbReference type="InterPro" id="IPR050611">
    <property type="entry name" value="ABCF"/>
</dbReference>
<dbReference type="InterPro" id="IPR032781">
    <property type="entry name" value="ABC_tran_Xtn"/>
</dbReference>
<evidence type="ECO:0000256" key="4">
    <source>
        <dbReference type="ARBA" id="ARBA00022840"/>
    </source>
</evidence>
<evidence type="ECO:0000256" key="6">
    <source>
        <dbReference type="SAM" id="MobiDB-lite"/>
    </source>
</evidence>
<dbReference type="Gene3D" id="1.10.287.380">
    <property type="entry name" value="Valyl-tRNA synthetase, C-terminal domain"/>
    <property type="match status" value="1"/>
</dbReference>
<evidence type="ECO:0000256" key="1">
    <source>
        <dbReference type="ARBA" id="ARBA00005417"/>
    </source>
</evidence>
<dbReference type="InterPro" id="IPR003439">
    <property type="entry name" value="ABC_transporter-like_ATP-bd"/>
</dbReference>
<feature type="region of interest" description="Disordered" evidence="6">
    <location>
        <begin position="525"/>
        <end position="558"/>
    </location>
</feature>
<dbReference type="SMART" id="SM00382">
    <property type="entry name" value="AAA"/>
    <property type="match status" value="2"/>
</dbReference>
<dbReference type="InterPro" id="IPR027417">
    <property type="entry name" value="P-loop_NTPase"/>
</dbReference>
<dbReference type="Pfam" id="PF16326">
    <property type="entry name" value="ABC_tran_CTD"/>
    <property type="match status" value="1"/>
</dbReference>
<dbReference type="KEGG" id="mmed:Mame_03275"/>
<accession>A0A1U9Z4E2</accession>
<dbReference type="RefSeq" id="WP_026173381.1">
    <property type="nucleotide sequence ID" value="NZ_AQWH01000006.1"/>
</dbReference>
<evidence type="ECO:0000259" key="7">
    <source>
        <dbReference type="PROSITE" id="PS50893"/>
    </source>
</evidence>
<dbReference type="Pfam" id="PF00005">
    <property type="entry name" value="ABC_tran"/>
    <property type="match status" value="2"/>
</dbReference>
<dbReference type="SUPFAM" id="SSF52540">
    <property type="entry name" value="P-loop containing nucleoside triphosphate hydrolases"/>
    <property type="match status" value="2"/>
</dbReference>
<dbReference type="EMBL" id="CP020330">
    <property type="protein sequence ID" value="AQZ52585.1"/>
    <property type="molecule type" value="Genomic_DNA"/>
</dbReference>
<dbReference type="PROSITE" id="PS00211">
    <property type="entry name" value="ABC_TRANSPORTER_1"/>
    <property type="match status" value="2"/>
</dbReference>
<feature type="coiled-coil region" evidence="5">
    <location>
        <begin position="558"/>
        <end position="612"/>
    </location>
</feature>
<feature type="domain" description="ABC transporter" evidence="7">
    <location>
        <begin position="2"/>
        <end position="243"/>
    </location>
</feature>
<dbReference type="PANTHER" id="PTHR19211">
    <property type="entry name" value="ATP-BINDING TRANSPORT PROTEIN-RELATED"/>
    <property type="match status" value="1"/>
</dbReference>
<evidence type="ECO:0000256" key="5">
    <source>
        <dbReference type="SAM" id="Coils"/>
    </source>
</evidence>
<proteinExistence type="inferred from homology"/>
<dbReference type="PANTHER" id="PTHR19211:SF14">
    <property type="entry name" value="ATP-BINDING CASSETTE SUB-FAMILY F MEMBER 1"/>
    <property type="match status" value="1"/>
</dbReference>
<evidence type="ECO:0000313" key="8">
    <source>
        <dbReference type="EMBL" id="AQZ52585.1"/>
    </source>
</evidence>
<dbReference type="InterPro" id="IPR017871">
    <property type="entry name" value="ABC_transporter-like_CS"/>
</dbReference>
<dbReference type="InterPro" id="IPR032524">
    <property type="entry name" value="ABC_tran_C"/>
</dbReference>
<keyword evidence="3" id="KW-0547">Nucleotide-binding</keyword>
<dbReference type="Gene3D" id="3.40.50.300">
    <property type="entry name" value="P-loop containing nucleotide triphosphate hydrolases"/>
    <property type="match status" value="2"/>
</dbReference>
<dbReference type="Proteomes" id="UP000191135">
    <property type="component" value="Chromosome"/>
</dbReference>
<evidence type="ECO:0000256" key="3">
    <source>
        <dbReference type="ARBA" id="ARBA00022741"/>
    </source>
</evidence>
<dbReference type="InterPro" id="IPR037118">
    <property type="entry name" value="Val-tRNA_synth_C_sf"/>
</dbReference>
<keyword evidence="9" id="KW-1185">Reference proteome</keyword>
<evidence type="ECO:0000313" key="9">
    <source>
        <dbReference type="Proteomes" id="UP000191135"/>
    </source>
</evidence>
<dbReference type="AlphaFoldDB" id="A0A1U9Z4E2"/>
<organism evidence="8 9">
    <name type="scientific">Martelella mediterranea DSM 17316</name>
    <dbReference type="NCBI Taxonomy" id="1122214"/>
    <lineage>
        <taxon>Bacteria</taxon>
        <taxon>Pseudomonadati</taxon>
        <taxon>Pseudomonadota</taxon>
        <taxon>Alphaproteobacteria</taxon>
        <taxon>Hyphomicrobiales</taxon>
        <taxon>Aurantimonadaceae</taxon>
        <taxon>Martelella</taxon>
    </lineage>
</organism>
<comment type="similarity">
    <text evidence="1">Belongs to the ABC transporter superfamily.</text>
</comment>
<dbReference type="PROSITE" id="PS50893">
    <property type="entry name" value="ABC_TRANSPORTER_2"/>
    <property type="match status" value="2"/>
</dbReference>
<feature type="domain" description="ABC transporter" evidence="7">
    <location>
        <begin position="311"/>
        <end position="526"/>
    </location>
</feature>
<keyword evidence="2" id="KW-0677">Repeat</keyword>
<keyword evidence="4 8" id="KW-0067">ATP-binding</keyword>
<dbReference type="GO" id="GO:0016887">
    <property type="term" value="F:ATP hydrolysis activity"/>
    <property type="evidence" value="ECO:0007669"/>
    <property type="project" value="InterPro"/>
</dbReference>
<gene>
    <name evidence="8" type="primary">yheS</name>
    <name evidence="8" type="ORF">Mame_03275</name>
</gene>
<protein>
    <submittedName>
        <fullName evidence="8">Putative ABC transporter ATP-binding protein YheS</fullName>
    </submittedName>
</protein>
<dbReference type="eggNOG" id="COG0488">
    <property type="taxonomic scope" value="Bacteria"/>
</dbReference>
<dbReference type="GO" id="GO:0005524">
    <property type="term" value="F:ATP binding"/>
    <property type="evidence" value="ECO:0007669"/>
    <property type="project" value="UniProtKB-KW"/>
</dbReference>
<reference evidence="8 9" key="1">
    <citation type="submission" date="2017-03" db="EMBL/GenBank/DDBJ databases">
        <title>Foreign affairs: Plasmid Transfer between Roseobacters and Rhizobia.</title>
        <authorList>
            <person name="Bartling P."/>
            <person name="Bunk B."/>
            <person name="Overmann J."/>
            <person name="Brinkmann H."/>
            <person name="Petersen J."/>
        </authorList>
    </citation>
    <scope>NUCLEOTIDE SEQUENCE [LARGE SCALE GENOMIC DNA]</scope>
    <source>
        <strain evidence="8 9">MACL11</strain>
    </source>
</reference>
<dbReference type="OrthoDB" id="9808609at2"/>
<evidence type="ECO:0000256" key="2">
    <source>
        <dbReference type="ARBA" id="ARBA00022737"/>
    </source>
</evidence>
<dbReference type="CDD" id="cd03221">
    <property type="entry name" value="ABCF_EF-3"/>
    <property type="match status" value="2"/>
</dbReference>
<keyword evidence="5" id="KW-0175">Coiled coil</keyword>
<dbReference type="InterPro" id="IPR003593">
    <property type="entry name" value="AAA+_ATPase"/>
</dbReference>
<dbReference type="FunFam" id="3.40.50.300:FF:000011">
    <property type="entry name" value="Putative ABC transporter ATP-binding component"/>
    <property type="match status" value="1"/>
</dbReference>
<feature type="compositionally biased region" description="Basic and acidic residues" evidence="6">
    <location>
        <begin position="530"/>
        <end position="549"/>
    </location>
</feature>